<proteinExistence type="predicted"/>
<evidence type="ECO:0000256" key="1">
    <source>
        <dbReference type="SAM" id="Phobius"/>
    </source>
</evidence>
<keyword evidence="1" id="KW-0472">Membrane</keyword>
<reference evidence="2 3" key="1">
    <citation type="journal article" date="2024" name="Nat. Commun.">
        <title>Phylogenomics reveals the evolutionary origins of lichenization in chlorophyte algae.</title>
        <authorList>
            <person name="Puginier C."/>
            <person name="Libourel C."/>
            <person name="Otte J."/>
            <person name="Skaloud P."/>
            <person name="Haon M."/>
            <person name="Grisel S."/>
            <person name="Petersen M."/>
            <person name="Berrin J.G."/>
            <person name="Delaux P.M."/>
            <person name="Dal Grande F."/>
            <person name="Keller J."/>
        </authorList>
    </citation>
    <scope>NUCLEOTIDE SEQUENCE [LARGE SCALE GENOMIC DNA]</scope>
    <source>
        <strain evidence="2 3">SAG 2523</strain>
    </source>
</reference>
<gene>
    <name evidence="2" type="ORF">WJX84_001843</name>
</gene>
<feature type="transmembrane region" description="Helical" evidence="1">
    <location>
        <begin position="621"/>
        <end position="649"/>
    </location>
</feature>
<organism evidence="2 3">
    <name type="scientific">Apatococcus fuscideae</name>
    <dbReference type="NCBI Taxonomy" id="2026836"/>
    <lineage>
        <taxon>Eukaryota</taxon>
        <taxon>Viridiplantae</taxon>
        <taxon>Chlorophyta</taxon>
        <taxon>core chlorophytes</taxon>
        <taxon>Trebouxiophyceae</taxon>
        <taxon>Chlorellales</taxon>
        <taxon>Chlorellaceae</taxon>
        <taxon>Apatococcus</taxon>
    </lineage>
</organism>
<comment type="caution">
    <text evidence="2">The sequence shown here is derived from an EMBL/GenBank/DDBJ whole genome shotgun (WGS) entry which is preliminary data.</text>
</comment>
<dbReference type="AlphaFoldDB" id="A0AAW1T9Z2"/>
<evidence type="ECO:0000313" key="2">
    <source>
        <dbReference type="EMBL" id="KAK9865629.1"/>
    </source>
</evidence>
<sequence length="724" mass="79096">MSSVTLRICNVLPFATSPPELAYSSTSCDRSDEAKGILAFELLGGSTIAAGDDYGNIHLLRAGLENQDKHHDRPPSLDRAHTASRAAFRHQPITDLAFSSTGNQLLALHDATLADSWAPGRGSIVAWDTQTWKPAHVAQEFSENYQLVCFATGSSDGAPDAPGHEIVAGAVHQGICNRCYQGGVPSLCHQSHSRIQLSSASLIRVPLCQSHVGAPMCAWDRRYMSMPLYQEDRLCNIAGGVPDTPLLFGPPSRAVDHQALHLDADGDVLLGRAENGMMWAWDLSTALGTAASSGSWMARALQTSVHWDWADFTDWPIPLGAWDTSAYLATAYLGHGHFQMRLAVLVLSFALCQAQIVHLRLQEPEELPSGFAQSIFLSNDGQQMLPRMQSPMEEVPAVGLPLFGMARTSDGNWDSWMDSQFDALNSMNQALLGGRRSGCGGHMRQESFAPIMIRGVPTMTTPSVVMQRLASARFGNDMLKALIESQMETDGAWGSEASPDLAAAAMELAEPHLQVFAGGVDDRLEAANKDDEAGVTYAIDDGFQLGLEGMLPENERLLNQADEDEEAEAEADATEVDLRDWASYLPTWVTAPEDQELMGDASAQDSSINWSLKNNDGTTNWGLIVFILQAAACISVWAGLMVTMGYYRFARRAAKKCRRAAKKCRRFVSSADSHLVTPLMYESHAKADHSAQMYEDLYRVEDAKLHADDRQYVSIQYVPLKSEV</sequence>
<protein>
    <submittedName>
        <fullName evidence="2">Uncharacterized protein</fullName>
    </submittedName>
</protein>
<keyword evidence="1" id="KW-1133">Transmembrane helix</keyword>
<accession>A0AAW1T9Z2</accession>
<evidence type="ECO:0000313" key="3">
    <source>
        <dbReference type="Proteomes" id="UP001485043"/>
    </source>
</evidence>
<name>A0AAW1T9Z2_9CHLO</name>
<dbReference type="EMBL" id="JALJOV010000231">
    <property type="protein sequence ID" value="KAK9865629.1"/>
    <property type="molecule type" value="Genomic_DNA"/>
</dbReference>
<keyword evidence="1" id="KW-0812">Transmembrane</keyword>
<dbReference type="Proteomes" id="UP001485043">
    <property type="component" value="Unassembled WGS sequence"/>
</dbReference>
<keyword evidence="3" id="KW-1185">Reference proteome</keyword>